<dbReference type="GO" id="GO:0005886">
    <property type="term" value="C:plasma membrane"/>
    <property type="evidence" value="ECO:0007669"/>
    <property type="project" value="UniProtKB-SubCell"/>
</dbReference>
<evidence type="ECO:0000256" key="2">
    <source>
        <dbReference type="ARBA" id="ARBA00022448"/>
    </source>
</evidence>
<feature type="transmembrane region" description="Helical" evidence="7">
    <location>
        <begin position="98"/>
        <end position="120"/>
    </location>
</feature>
<name>A0A1M3L6Z6_9BACT</name>
<dbReference type="Pfam" id="PF00528">
    <property type="entry name" value="BPD_transp_1"/>
    <property type="match status" value="1"/>
</dbReference>
<dbReference type="GO" id="GO:0055085">
    <property type="term" value="P:transmembrane transport"/>
    <property type="evidence" value="ECO:0007669"/>
    <property type="project" value="InterPro"/>
</dbReference>
<comment type="caution">
    <text evidence="9">The sequence shown here is derived from an EMBL/GenBank/DDBJ whole genome shotgun (WGS) entry which is preliminary data.</text>
</comment>
<dbReference type="STRING" id="1895771.BGO89_01810"/>
<feature type="transmembrane region" description="Helical" evidence="7">
    <location>
        <begin position="7"/>
        <end position="28"/>
    </location>
</feature>
<reference evidence="9 10" key="1">
    <citation type="submission" date="2016-09" db="EMBL/GenBank/DDBJ databases">
        <title>Genome-resolved meta-omics ties microbial dynamics to process performance in biotechnology for thiocyanate degradation.</title>
        <authorList>
            <person name="Kantor R.S."/>
            <person name="Huddy R.J."/>
            <person name="Iyer R."/>
            <person name="Thomas B.C."/>
            <person name="Brown C.T."/>
            <person name="Anantharaman K."/>
            <person name="Tringe S."/>
            <person name="Hettich R.L."/>
            <person name="Harrison S.T."/>
            <person name="Banfield J.F."/>
        </authorList>
    </citation>
    <scope>NUCLEOTIDE SEQUENCE [LARGE SCALE GENOMIC DNA]</scope>
    <source>
        <strain evidence="9">59-99</strain>
    </source>
</reference>
<feature type="transmembrane region" description="Helical" evidence="7">
    <location>
        <begin position="60"/>
        <end position="86"/>
    </location>
</feature>
<accession>A0A1M3L6Z6</accession>
<comment type="subcellular location">
    <subcellularLocation>
        <location evidence="1 7">Cell membrane</location>
        <topology evidence="1 7">Multi-pass membrane protein</topology>
    </subcellularLocation>
</comment>
<keyword evidence="2 7" id="KW-0813">Transport</keyword>
<dbReference type="Gene3D" id="1.10.3720.10">
    <property type="entry name" value="MetI-like"/>
    <property type="match status" value="1"/>
</dbReference>
<dbReference type="PANTHER" id="PTHR43744:SF12">
    <property type="entry name" value="ABC TRANSPORTER PERMEASE PROTEIN MG189-RELATED"/>
    <property type="match status" value="1"/>
</dbReference>
<gene>
    <name evidence="9" type="ORF">BGO89_01810</name>
</gene>
<evidence type="ECO:0000256" key="4">
    <source>
        <dbReference type="ARBA" id="ARBA00022692"/>
    </source>
</evidence>
<evidence type="ECO:0000256" key="6">
    <source>
        <dbReference type="ARBA" id="ARBA00023136"/>
    </source>
</evidence>
<proteinExistence type="inferred from homology"/>
<dbReference type="AlphaFoldDB" id="A0A1M3L6Z6"/>
<keyword evidence="3" id="KW-1003">Cell membrane</keyword>
<evidence type="ECO:0000256" key="5">
    <source>
        <dbReference type="ARBA" id="ARBA00022989"/>
    </source>
</evidence>
<protein>
    <recommendedName>
        <fullName evidence="8">ABC transmembrane type-1 domain-containing protein</fullName>
    </recommendedName>
</protein>
<evidence type="ECO:0000313" key="9">
    <source>
        <dbReference type="EMBL" id="OJX61336.1"/>
    </source>
</evidence>
<feature type="domain" description="ABC transmembrane type-1" evidence="8">
    <location>
        <begin position="64"/>
        <end position="253"/>
    </location>
</feature>
<dbReference type="EMBL" id="MKVH01000002">
    <property type="protein sequence ID" value="OJX61336.1"/>
    <property type="molecule type" value="Genomic_DNA"/>
</dbReference>
<evidence type="ECO:0000259" key="8">
    <source>
        <dbReference type="PROSITE" id="PS50928"/>
    </source>
</evidence>
<keyword evidence="5 7" id="KW-1133">Transmembrane helix</keyword>
<dbReference type="InterPro" id="IPR035906">
    <property type="entry name" value="MetI-like_sf"/>
</dbReference>
<sequence>MKHVVTILLVLVALGMIFPMAWMLLLSVREYPEQYGSLPDIVAAPTVMTNYSDALRSDNFLGYFVNSLIVAVCVTAGNVVFCLWSGYAFARKRFRGKAMLFATILGVLVIPQQVIMIPLYRLMAEIGWLNTYWALIVPWLVTPFGIFLVRQYVQNLPSDIEDAARMDGAGEWYVMFRIVMPLARPVLTVLAIYTFLSNWNSFLFPFLFTNDEAHRTLPVGLAFYLGKQSIDWGHLMAGASISALPILVLFAVFQKRIIQGLTAGALKE</sequence>
<keyword evidence="6 7" id="KW-0472">Membrane</keyword>
<evidence type="ECO:0000313" key="10">
    <source>
        <dbReference type="Proteomes" id="UP000184233"/>
    </source>
</evidence>
<evidence type="ECO:0000256" key="1">
    <source>
        <dbReference type="ARBA" id="ARBA00004651"/>
    </source>
</evidence>
<comment type="similarity">
    <text evidence="7">Belongs to the binding-protein-dependent transport system permease family.</text>
</comment>
<dbReference type="PANTHER" id="PTHR43744">
    <property type="entry name" value="ABC TRANSPORTER PERMEASE PROTEIN MG189-RELATED-RELATED"/>
    <property type="match status" value="1"/>
</dbReference>
<dbReference type="Proteomes" id="UP000184233">
    <property type="component" value="Unassembled WGS sequence"/>
</dbReference>
<feature type="transmembrane region" description="Helical" evidence="7">
    <location>
        <begin position="132"/>
        <end position="153"/>
    </location>
</feature>
<dbReference type="InterPro" id="IPR000515">
    <property type="entry name" value="MetI-like"/>
</dbReference>
<keyword evidence="4 7" id="KW-0812">Transmembrane</keyword>
<evidence type="ECO:0000256" key="3">
    <source>
        <dbReference type="ARBA" id="ARBA00022475"/>
    </source>
</evidence>
<dbReference type="SUPFAM" id="SSF161098">
    <property type="entry name" value="MetI-like"/>
    <property type="match status" value="1"/>
</dbReference>
<feature type="transmembrane region" description="Helical" evidence="7">
    <location>
        <begin position="232"/>
        <end position="253"/>
    </location>
</feature>
<organism evidence="9 10">
    <name type="scientific">Candidatus Kapaibacterium thiocyanatum</name>
    <dbReference type="NCBI Taxonomy" id="1895771"/>
    <lineage>
        <taxon>Bacteria</taxon>
        <taxon>Pseudomonadati</taxon>
        <taxon>Candidatus Kapaibacteriota</taxon>
        <taxon>Candidatus Kapaibacteriia</taxon>
        <taxon>Candidatus Kapaibacteriales</taxon>
        <taxon>Candidatus Kapaibacteriaceae</taxon>
        <taxon>Candidatus Kapaibacterium</taxon>
    </lineage>
</organism>
<dbReference type="CDD" id="cd06261">
    <property type="entry name" value="TM_PBP2"/>
    <property type="match status" value="1"/>
</dbReference>
<dbReference type="PROSITE" id="PS50928">
    <property type="entry name" value="ABC_TM1"/>
    <property type="match status" value="1"/>
</dbReference>
<evidence type="ECO:0000256" key="7">
    <source>
        <dbReference type="RuleBase" id="RU363032"/>
    </source>
</evidence>